<keyword evidence="2" id="KW-1185">Reference proteome</keyword>
<name>A0ABW7X7J1_9NOCA</name>
<evidence type="ECO:0000313" key="1">
    <source>
        <dbReference type="EMBL" id="MFI2476985.1"/>
    </source>
</evidence>
<accession>A0ABW7X7J1</accession>
<protein>
    <submittedName>
        <fullName evidence="1">Uncharacterized protein</fullName>
    </submittedName>
</protein>
<proteinExistence type="predicted"/>
<sequence length="74" mass="8444">MTAAACQPAEADVHLQIRLADIVLDYVATARAARNLIDDWQRRKHRHSAELIGSTVEHRRLLPRLPCERLFACL</sequence>
<reference evidence="1 2" key="1">
    <citation type="submission" date="2024-10" db="EMBL/GenBank/DDBJ databases">
        <title>The Natural Products Discovery Center: Release of the First 8490 Sequenced Strains for Exploring Actinobacteria Biosynthetic Diversity.</title>
        <authorList>
            <person name="Kalkreuter E."/>
            <person name="Kautsar S.A."/>
            <person name="Yang D."/>
            <person name="Bader C.D."/>
            <person name="Teijaro C.N."/>
            <person name="Fluegel L."/>
            <person name="Davis C.M."/>
            <person name="Simpson J.R."/>
            <person name="Lauterbach L."/>
            <person name="Steele A.D."/>
            <person name="Gui C."/>
            <person name="Meng S."/>
            <person name="Li G."/>
            <person name="Viehrig K."/>
            <person name="Ye F."/>
            <person name="Su P."/>
            <person name="Kiefer A.F."/>
            <person name="Nichols A."/>
            <person name="Cepeda A.J."/>
            <person name="Yan W."/>
            <person name="Fan B."/>
            <person name="Jiang Y."/>
            <person name="Adhikari A."/>
            <person name="Zheng C.-J."/>
            <person name="Schuster L."/>
            <person name="Cowan T.M."/>
            <person name="Smanski M.J."/>
            <person name="Chevrette M.G."/>
            <person name="De Carvalho L.P.S."/>
            <person name="Shen B."/>
        </authorList>
    </citation>
    <scope>NUCLEOTIDE SEQUENCE [LARGE SCALE GENOMIC DNA]</scope>
    <source>
        <strain evidence="1 2">NPDC019275</strain>
    </source>
</reference>
<comment type="caution">
    <text evidence="1">The sequence shown here is derived from an EMBL/GenBank/DDBJ whole genome shotgun (WGS) entry which is preliminary data.</text>
</comment>
<dbReference type="EMBL" id="JBIRYO010000020">
    <property type="protein sequence ID" value="MFI2476985.1"/>
    <property type="molecule type" value="Genomic_DNA"/>
</dbReference>
<organism evidence="1 2">
    <name type="scientific">Nocardia xishanensis</name>
    <dbReference type="NCBI Taxonomy" id="238964"/>
    <lineage>
        <taxon>Bacteria</taxon>
        <taxon>Bacillati</taxon>
        <taxon>Actinomycetota</taxon>
        <taxon>Actinomycetes</taxon>
        <taxon>Mycobacteriales</taxon>
        <taxon>Nocardiaceae</taxon>
        <taxon>Nocardia</taxon>
    </lineage>
</organism>
<evidence type="ECO:0000313" key="2">
    <source>
        <dbReference type="Proteomes" id="UP001611415"/>
    </source>
</evidence>
<gene>
    <name evidence="1" type="ORF">ACH49W_26685</name>
</gene>
<dbReference type="RefSeq" id="WP_357409889.1">
    <property type="nucleotide sequence ID" value="NZ_JBEYCD010000017.1"/>
</dbReference>
<dbReference type="Proteomes" id="UP001611415">
    <property type="component" value="Unassembled WGS sequence"/>
</dbReference>